<keyword evidence="1" id="KW-0472">Membrane</keyword>
<dbReference type="RefSeq" id="WP_277730746.1">
    <property type="nucleotide sequence ID" value="NZ_CP120733.1"/>
</dbReference>
<feature type="transmembrane region" description="Helical" evidence="1">
    <location>
        <begin position="36"/>
        <end position="55"/>
    </location>
</feature>
<sequence length="131" mass="15240">MNKRNRHVYFILIIIVVIMGLMSRKLDSIPPFLKTYLPDTLWGLMVFFLMGFIFNKYSTLKITIYSLIFSYCIEISQLYHGEFIDSIRGTTLGGLVLGFGFLWSDLICYSVGILIGYLLDKYYMYKRGGKI</sequence>
<evidence type="ECO:0000313" key="3">
    <source>
        <dbReference type="Proteomes" id="UP001222800"/>
    </source>
</evidence>
<protein>
    <submittedName>
        <fullName evidence="2">DUF2809 domain-containing protein</fullName>
    </submittedName>
</protein>
<organism evidence="2 3">
    <name type="scientific">Tepidibacter hydrothermalis</name>
    <dbReference type="NCBI Taxonomy" id="3036126"/>
    <lineage>
        <taxon>Bacteria</taxon>
        <taxon>Bacillati</taxon>
        <taxon>Bacillota</taxon>
        <taxon>Clostridia</taxon>
        <taxon>Peptostreptococcales</taxon>
        <taxon>Peptostreptococcaceae</taxon>
        <taxon>Tepidibacter</taxon>
    </lineage>
</organism>
<dbReference type="InterPro" id="IPR021257">
    <property type="entry name" value="DUF2809"/>
</dbReference>
<feature type="transmembrane region" description="Helical" evidence="1">
    <location>
        <begin position="92"/>
        <end position="119"/>
    </location>
</feature>
<dbReference type="Pfam" id="PF10990">
    <property type="entry name" value="DUF2809"/>
    <property type="match status" value="1"/>
</dbReference>
<keyword evidence="1" id="KW-0812">Transmembrane</keyword>
<keyword evidence="1" id="KW-1133">Transmembrane helix</keyword>
<feature type="transmembrane region" description="Helical" evidence="1">
    <location>
        <begin position="62"/>
        <end position="80"/>
    </location>
</feature>
<gene>
    <name evidence="2" type="ORF">P4S50_10520</name>
</gene>
<dbReference type="EMBL" id="CP120733">
    <property type="protein sequence ID" value="WFD08829.1"/>
    <property type="molecule type" value="Genomic_DNA"/>
</dbReference>
<proteinExistence type="predicted"/>
<dbReference type="Proteomes" id="UP001222800">
    <property type="component" value="Chromosome"/>
</dbReference>
<evidence type="ECO:0000256" key="1">
    <source>
        <dbReference type="SAM" id="Phobius"/>
    </source>
</evidence>
<feature type="transmembrane region" description="Helical" evidence="1">
    <location>
        <begin position="7"/>
        <end position="24"/>
    </location>
</feature>
<reference evidence="2 3" key="1">
    <citation type="submission" date="2023-03" db="EMBL/GenBank/DDBJ databases">
        <title>Complete genome sequence of Tepidibacter sp. SWIR-1, isolated from a deep-sea hydrothermal vent.</title>
        <authorList>
            <person name="Li X."/>
        </authorList>
    </citation>
    <scope>NUCLEOTIDE SEQUENCE [LARGE SCALE GENOMIC DNA]</scope>
    <source>
        <strain evidence="2 3">SWIR-1</strain>
    </source>
</reference>
<accession>A0ABY8E7J8</accession>
<name>A0ABY8E7J8_9FIRM</name>
<keyword evidence="3" id="KW-1185">Reference proteome</keyword>
<evidence type="ECO:0000313" key="2">
    <source>
        <dbReference type="EMBL" id="WFD08829.1"/>
    </source>
</evidence>